<evidence type="ECO:0000313" key="2">
    <source>
        <dbReference type="Proteomes" id="UP001652661"/>
    </source>
</evidence>
<name>A0A6P4JCU7_DROKI</name>
<dbReference type="AlphaFoldDB" id="A0A6P4JCU7"/>
<sequence>MESDKYQKDQNKPDYKLGERNLDVKSDMEFIDMILKDLRLEAEPGVRGVVLDIAYTLARDKLVEAVRFAKLSNRINLTVDDLKMVHLEETDELKNCVQTLKNMDIAQETLPKPNMEKGLMLPNWRNCQVGVMPELRAPEIKPTPRVIPTRPPIVRRLPKGQSIIPASALGNTGGPRIKVIPSTSKGPITVRTTPMMVMPSSKASGPSAISPPFPKKLRLT</sequence>
<dbReference type="OrthoDB" id="7872845at2759"/>
<protein>
    <recommendedName>
        <fullName evidence="4">Transcription initiation factor TFIID subunit 9</fullName>
    </recommendedName>
</protein>
<accession>A0A6P4JCU7</accession>
<reference evidence="2" key="1">
    <citation type="submission" date="2025-05" db="UniProtKB">
        <authorList>
            <consortium name="RefSeq"/>
        </authorList>
    </citation>
    <scope>NUCLEOTIDE SEQUENCE [LARGE SCALE GENOMIC DNA]</scope>
    <source>
        <strain evidence="2">14028-0561.14</strain>
    </source>
</reference>
<reference evidence="3" key="2">
    <citation type="submission" date="2025-08" db="UniProtKB">
        <authorList>
            <consortium name="RefSeq"/>
        </authorList>
    </citation>
    <scope>IDENTIFICATION</scope>
    <source>
        <strain evidence="3">14028-0561.14</strain>
        <tissue evidence="3">Whole fly</tissue>
    </source>
</reference>
<organism evidence="2 3">
    <name type="scientific">Drosophila kikkawai</name>
    <name type="common">Fruit fly</name>
    <dbReference type="NCBI Taxonomy" id="30033"/>
    <lineage>
        <taxon>Eukaryota</taxon>
        <taxon>Metazoa</taxon>
        <taxon>Ecdysozoa</taxon>
        <taxon>Arthropoda</taxon>
        <taxon>Hexapoda</taxon>
        <taxon>Insecta</taxon>
        <taxon>Pterygota</taxon>
        <taxon>Neoptera</taxon>
        <taxon>Endopterygota</taxon>
        <taxon>Diptera</taxon>
        <taxon>Brachycera</taxon>
        <taxon>Muscomorpha</taxon>
        <taxon>Ephydroidea</taxon>
        <taxon>Drosophilidae</taxon>
        <taxon>Drosophila</taxon>
        <taxon>Sophophora</taxon>
    </lineage>
</organism>
<feature type="region of interest" description="Disordered" evidence="1">
    <location>
        <begin position="197"/>
        <end position="220"/>
    </location>
</feature>
<dbReference type="GeneID" id="108082078"/>
<dbReference type="RefSeq" id="XP_017032859.1">
    <property type="nucleotide sequence ID" value="XM_017177370.3"/>
</dbReference>
<evidence type="ECO:0000313" key="3">
    <source>
        <dbReference type="RefSeq" id="XP_017032859.1"/>
    </source>
</evidence>
<keyword evidence="2" id="KW-1185">Reference proteome</keyword>
<evidence type="ECO:0000256" key="1">
    <source>
        <dbReference type="SAM" id="MobiDB-lite"/>
    </source>
</evidence>
<dbReference type="Proteomes" id="UP001652661">
    <property type="component" value="Chromosome 2L"/>
</dbReference>
<gene>
    <name evidence="3" type="primary">LOC108082078</name>
</gene>
<evidence type="ECO:0008006" key="4">
    <source>
        <dbReference type="Google" id="ProtNLM"/>
    </source>
</evidence>
<proteinExistence type="predicted"/>